<reference evidence="13" key="1">
    <citation type="submission" date="2023-07" db="EMBL/GenBank/DDBJ databases">
        <authorList>
            <consortium name="AG Swart"/>
            <person name="Singh M."/>
            <person name="Singh A."/>
            <person name="Seah K."/>
            <person name="Emmerich C."/>
        </authorList>
    </citation>
    <scope>NUCLEOTIDE SEQUENCE</scope>
    <source>
        <strain evidence="13">DP1</strain>
    </source>
</reference>
<sequence length="907" mass="103468">MFESIKETKCIKKEMLIPSGGSKAQKGLFNCFIPDMKNEAKEQLDDSSISSDTDCLLMEHRGFSGCGESKNIYLVENTTKRLNWTYVNIVPDPETVKQMVREKLRITENFILYDKNGCEIFNDDFNLLRNKECIYVCPASKDFDYLALLEMYTKICKLGSGGFGNVYKLKHKLNNEIVACKLVRVSEHLHKADRIQQILKEAQYLMTLDHENILKLETAFLVNQEIAIITEYIPGGELGDFIEKQPAPLTEMQACAIMVELVSAIVYVHYKKILHRDLKLENILLKDEKTCSVKIIDFGLASLGSNNSVGQSGTLLYSPPELLNGESKKSSSKTDVWSLGVILYIMITKKFPFEGPTEEKIMQSICKSKLKFPKECVISSELKDLIQNMLEKNPNTRFNINQVNLHPWLEMNKDKIHRKSIFKPKNDFLSPSMLKPTADLRSGNSKNLSHLASPDDKFNRPSRPSRSRLGKDSKKNLAQNEANFLLSPLNKMPNAVTPKKDDGTLKKNLNSKIRMSNSKHRNNRMEIMLSSLNSIKHLETKQKKKKTKRANIPHKRKQNHFPETRGVKSKGLSKGPLTNHKIVKLLEAEKIPTTAYYQAWLRQHIQKHQNSMVGLKGLFVEMKKKFEGSKESSVMFSPNPGISTKATEILGTTVGYKFGVGRNPKVFYTDKKSRAGVSSKEIGEIHDTLQTEHKLSPKMVSPITTGNDYRRGSMFTNLENSNILSQNRSSDKSPAESTTNYTRYEGGANENRMEDILFKKLKFGTTNNLQLLKKNFLSSKTIEQVLLRNERKNPNPQGNYRRRILSNTSGKGSDNLDFSNKSIHNYRSPPNSKYIHNGTTREDKMFSFSGPEKKTWGNHFHSRRDYKTTKTGHRKVAKIANLKMMVKANTKYVDEEYLNDISKRINI</sequence>
<dbReference type="GO" id="GO:0004674">
    <property type="term" value="F:protein serine/threonine kinase activity"/>
    <property type="evidence" value="ECO:0007669"/>
    <property type="project" value="UniProtKB-KW"/>
</dbReference>
<accession>A0AAD1UCK4</accession>
<feature type="binding site" evidence="8">
    <location>
        <position position="297"/>
    </location>
    <ligand>
        <name>ATP</name>
        <dbReference type="ChEBI" id="CHEBI:30616"/>
    </ligand>
</feature>
<comment type="caution">
    <text evidence="13">The sequence shown here is derived from an EMBL/GenBank/DDBJ whole genome shotgun (WGS) entry which is preliminary data.</text>
</comment>
<dbReference type="InterPro" id="IPR030616">
    <property type="entry name" value="Aur-like"/>
</dbReference>
<evidence type="ECO:0000256" key="10">
    <source>
        <dbReference type="PROSITE-ProRule" id="PRU10141"/>
    </source>
</evidence>
<feature type="region of interest" description="Disordered" evidence="11">
    <location>
        <begin position="789"/>
        <end position="836"/>
    </location>
</feature>
<keyword evidence="2" id="KW-0723">Serine/threonine-protein kinase</keyword>
<feature type="region of interest" description="Disordered" evidence="11">
    <location>
        <begin position="720"/>
        <end position="746"/>
    </location>
</feature>
<dbReference type="PROSITE" id="PS50011">
    <property type="entry name" value="PROTEIN_KINASE_DOM"/>
    <property type="match status" value="1"/>
</dbReference>
<evidence type="ECO:0000313" key="14">
    <source>
        <dbReference type="Proteomes" id="UP001295684"/>
    </source>
</evidence>
<feature type="cross-link" description="Glycyl lysine isopeptide (Lys-Gly) (interchain with G-Cter in SUMO2)" evidence="9">
    <location>
        <position position="279"/>
    </location>
</feature>
<dbReference type="Proteomes" id="UP001295684">
    <property type="component" value="Unassembled WGS sequence"/>
</dbReference>
<feature type="compositionally biased region" description="Polar residues" evidence="11">
    <location>
        <begin position="805"/>
        <end position="831"/>
    </location>
</feature>
<feature type="region of interest" description="Disordered" evidence="11">
    <location>
        <begin position="433"/>
        <end position="512"/>
    </location>
</feature>
<dbReference type="EMBL" id="CAMPGE010005919">
    <property type="protein sequence ID" value="CAI2364762.1"/>
    <property type="molecule type" value="Genomic_DNA"/>
</dbReference>
<evidence type="ECO:0000256" key="7">
    <source>
        <dbReference type="PIRSR" id="PIRSR630616-1"/>
    </source>
</evidence>
<keyword evidence="6 8" id="KW-0067">ATP-binding</keyword>
<feature type="binding site" evidence="8">
    <location>
        <begin position="281"/>
        <end position="282"/>
    </location>
    <ligand>
        <name>ATP</name>
        <dbReference type="ChEBI" id="CHEBI:30616"/>
    </ligand>
</feature>
<dbReference type="SMART" id="SM00220">
    <property type="entry name" value="S_TKc"/>
    <property type="match status" value="1"/>
</dbReference>
<dbReference type="InterPro" id="IPR000719">
    <property type="entry name" value="Prot_kinase_dom"/>
</dbReference>
<dbReference type="PROSITE" id="PS00107">
    <property type="entry name" value="PROTEIN_KINASE_ATP"/>
    <property type="match status" value="1"/>
</dbReference>
<evidence type="ECO:0000256" key="3">
    <source>
        <dbReference type="ARBA" id="ARBA00022679"/>
    </source>
</evidence>
<feature type="domain" description="Protein kinase" evidence="12">
    <location>
        <begin position="152"/>
        <end position="409"/>
    </location>
</feature>
<dbReference type="PROSITE" id="PS00108">
    <property type="entry name" value="PROTEIN_KINASE_ST"/>
    <property type="match status" value="1"/>
</dbReference>
<keyword evidence="3" id="KW-0808">Transferase</keyword>
<feature type="active site" description="Proton acceptor" evidence="7">
    <location>
        <position position="277"/>
    </location>
</feature>
<evidence type="ECO:0000256" key="9">
    <source>
        <dbReference type="PIRSR" id="PIRSR630616-3"/>
    </source>
</evidence>
<gene>
    <name evidence="13" type="ORF">ECRASSUSDP1_LOCUS6108</name>
</gene>
<dbReference type="Gene3D" id="1.10.510.10">
    <property type="entry name" value="Transferase(Phosphotransferase) domain 1"/>
    <property type="match status" value="1"/>
</dbReference>
<evidence type="ECO:0000256" key="8">
    <source>
        <dbReference type="PIRSR" id="PIRSR630616-2"/>
    </source>
</evidence>
<keyword evidence="14" id="KW-1185">Reference proteome</keyword>
<evidence type="ECO:0000256" key="2">
    <source>
        <dbReference type="ARBA" id="ARBA00022527"/>
    </source>
</evidence>
<dbReference type="SUPFAM" id="SSF56112">
    <property type="entry name" value="Protein kinase-like (PK-like)"/>
    <property type="match status" value="1"/>
</dbReference>
<comment type="subunit">
    <text evidence="1">Monomer.</text>
</comment>
<dbReference type="AlphaFoldDB" id="A0AAD1UCK4"/>
<dbReference type="GO" id="GO:0005524">
    <property type="term" value="F:ATP binding"/>
    <property type="evidence" value="ECO:0007669"/>
    <property type="project" value="UniProtKB-UniRule"/>
</dbReference>
<evidence type="ECO:0000259" key="12">
    <source>
        <dbReference type="PROSITE" id="PS50011"/>
    </source>
</evidence>
<evidence type="ECO:0000256" key="5">
    <source>
        <dbReference type="ARBA" id="ARBA00022777"/>
    </source>
</evidence>
<evidence type="ECO:0000256" key="11">
    <source>
        <dbReference type="SAM" id="MobiDB-lite"/>
    </source>
</evidence>
<organism evidence="13 14">
    <name type="scientific">Euplotes crassus</name>
    <dbReference type="NCBI Taxonomy" id="5936"/>
    <lineage>
        <taxon>Eukaryota</taxon>
        <taxon>Sar</taxon>
        <taxon>Alveolata</taxon>
        <taxon>Ciliophora</taxon>
        <taxon>Intramacronucleata</taxon>
        <taxon>Spirotrichea</taxon>
        <taxon>Hypotrichia</taxon>
        <taxon>Euplotida</taxon>
        <taxon>Euplotidae</taxon>
        <taxon>Moneuplotes</taxon>
    </lineage>
</organism>
<evidence type="ECO:0000313" key="13">
    <source>
        <dbReference type="EMBL" id="CAI2364762.1"/>
    </source>
</evidence>
<evidence type="ECO:0000256" key="1">
    <source>
        <dbReference type="ARBA" id="ARBA00011245"/>
    </source>
</evidence>
<evidence type="ECO:0000256" key="6">
    <source>
        <dbReference type="ARBA" id="ARBA00022840"/>
    </source>
</evidence>
<dbReference type="InterPro" id="IPR008271">
    <property type="entry name" value="Ser/Thr_kinase_AS"/>
</dbReference>
<keyword evidence="4 8" id="KW-0547">Nucleotide-binding</keyword>
<keyword evidence="5" id="KW-0418">Kinase</keyword>
<protein>
    <recommendedName>
        <fullName evidence="12">Protein kinase domain-containing protein</fullName>
    </recommendedName>
</protein>
<dbReference type="InterPro" id="IPR017441">
    <property type="entry name" value="Protein_kinase_ATP_BS"/>
</dbReference>
<dbReference type="FunFam" id="1.10.510.10:FF:000571">
    <property type="entry name" value="Maternal embryonic leucine zipper kinase"/>
    <property type="match status" value="1"/>
</dbReference>
<name>A0AAD1UCK4_EUPCR</name>
<dbReference type="PANTHER" id="PTHR24350">
    <property type="entry name" value="SERINE/THREONINE-PROTEIN KINASE IAL-RELATED"/>
    <property type="match status" value="1"/>
</dbReference>
<evidence type="ECO:0000256" key="4">
    <source>
        <dbReference type="ARBA" id="ARBA00022741"/>
    </source>
</evidence>
<dbReference type="Pfam" id="PF00069">
    <property type="entry name" value="Pkinase"/>
    <property type="match status" value="1"/>
</dbReference>
<feature type="binding site" evidence="8 10">
    <location>
        <position position="181"/>
    </location>
    <ligand>
        <name>ATP</name>
        <dbReference type="ChEBI" id="CHEBI:30616"/>
    </ligand>
</feature>
<proteinExistence type="predicted"/>
<dbReference type="InterPro" id="IPR011009">
    <property type="entry name" value="Kinase-like_dom_sf"/>
</dbReference>